<reference evidence="4" key="1">
    <citation type="submission" date="2018-05" db="EMBL/GenBank/DDBJ databases">
        <authorList>
            <person name="Li X."/>
        </authorList>
    </citation>
    <scope>NUCLEOTIDE SEQUENCE [LARGE SCALE GENOMIC DNA]</scope>
    <source>
        <strain evidence="4">YIM 73061</strain>
    </source>
</reference>
<keyword evidence="1" id="KW-1133">Transmembrane helix</keyword>
<dbReference type="Proteomes" id="UP000249725">
    <property type="component" value="Unassembled WGS sequence"/>
</dbReference>
<protein>
    <submittedName>
        <fullName evidence="3">Aa3-type cytochrome c oxidase subunit IV</fullName>
    </submittedName>
</protein>
<dbReference type="Pfam" id="PF07835">
    <property type="entry name" value="COX4_pro_2"/>
    <property type="match status" value="1"/>
</dbReference>
<evidence type="ECO:0000313" key="4">
    <source>
        <dbReference type="Proteomes" id="UP000249725"/>
    </source>
</evidence>
<keyword evidence="4" id="KW-1185">Reference proteome</keyword>
<dbReference type="InterPro" id="IPR036596">
    <property type="entry name" value="Cyt-C_aa3_sf"/>
</dbReference>
<dbReference type="InterPro" id="IPR012422">
    <property type="entry name" value="Cyt_c_oxidase_su4_bac-aa3"/>
</dbReference>
<name>A0A328APP8_9CAUL</name>
<sequence>MAEQASDYHRGDMEIDEQVATYNVMMGLTKWGSLAVAALVLMLTLWFCTDSGFLGAVVGAGAFTVIGFFFLRTKKSVH</sequence>
<feature type="transmembrane region" description="Helical" evidence="1">
    <location>
        <begin position="53"/>
        <end position="71"/>
    </location>
</feature>
<evidence type="ECO:0000259" key="2">
    <source>
        <dbReference type="Pfam" id="PF07835"/>
    </source>
</evidence>
<dbReference type="AlphaFoldDB" id="A0A328APP8"/>
<dbReference type="SUPFAM" id="SSF81469">
    <property type="entry name" value="Bacterial aa3 type cytochrome c oxidase subunit IV"/>
    <property type="match status" value="1"/>
</dbReference>
<proteinExistence type="predicted"/>
<dbReference type="RefSeq" id="WP_111513435.1">
    <property type="nucleotide sequence ID" value="NZ_QFYR01000001.1"/>
</dbReference>
<dbReference type="OrthoDB" id="7190773at2"/>
<dbReference type="Gene3D" id="1.20.5.160">
    <property type="entry name" value="Bacterial aa3 type cytochrome c oxidase subunit IV"/>
    <property type="match status" value="1"/>
</dbReference>
<evidence type="ECO:0000256" key="1">
    <source>
        <dbReference type="SAM" id="Phobius"/>
    </source>
</evidence>
<accession>A0A328APP8</accession>
<keyword evidence="1" id="KW-0812">Transmembrane</keyword>
<keyword evidence="1" id="KW-0472">Membrane</keyword>
<gene>
    <name evidence="3" type="ORF">DJ018_03180</name>
</gene>
<evidence type="ECO:0000313" key="3">
    <source>
        <dbReference type="EMBL" id="RAK56983.1"/>
    </source>
</evidence>
<feature type="domain" description="Cytochrome c oxidase subunit IV bacterial aa3 type" evidence="2">
    <location>
        <begin position="8"/>
        <end position="47"/>
    </location>
</feature>
<organism evidence="3 4">
    <name type="scientific">Phenylobacterium deserti</name>
    <dbReference type="NCBI Taxonomy" id="1914756"/>
    <lineage>
        <taxon>Bacteria</taxon>
        <taxon>Pseudomonadati</taxon>
        <taxon>Pseudomonadota</taxon>
        <taxon>Alphaproteobacteria</taxon>
        <taxon>Caulobacterales</taxon>
        <taxon>Caulobacteraceae</taxon>
        <taxon>Phenylobacterium</taxon>
    </lineage>
</organism>
<comment type="caution">
    <text evidence="3">The sequence shown here is derived from an EMBL/GenBank/DDBJ whole genome shotgun (WGS) entry which is preliminary data.</text>
</comment>
<dbReference type="EMBL" id="QFYR01000001">
    <property type="protein sequence ID" value="RAK56983.1"/>
    <property type="molecule type" value="Genomic_DNA"/>
</dbReference>
<feature type="transmembrane region" description="Helical" evidence="1">
    <location>
        <begin position="28"/>
        <end position="47"/>
    </location>
</feature>